<dbReference type="Proteomes" id="UP000037784">
    <property type="component" value="Unassembled WGS sequence"/>
</dbReference>
<organism evidence="1 2">
    <name type="scientific">Ardenticatena maritima</name>
    <dbReference type="NCBI Taxonomy" id="872965"/>
    <lineage>
        <taxon>Bacteria</taxon>
        <taxon>Bacillati</taxon>
        <taxon>Chloroflexota</taxon>
        <taxon>Ardenticatenia</taxon>
        <taxon>Ardenticatenales</taxon>
        <taxon>Ardenticatenaceae</taxon>
        <taxon>Ardenticatena</taxon>
    </lineage>
</organism>
<reference evidence="2" key="2">
    <citation type="submission" date="2015-08" db="EMBL/GenBank/DDBJ databases">
        <title>Draft Genome Sequence of a Heterotrophic Facultative Anaerobic Bacterium Ardenticatena maritima Strain 110S.</title>
        <authorList>
            <person name="Kawaichi S."/>
            <person name="Yoshida T."/>
            <person name="Sako Y."/>
            <person name="Nakamura R."/>
        </authorList>
    </citation>
    <scope>NUCLEOTIDE SEQUENCE [LARGE SCALE GENOMIC DNA]</scope>
    <source>
        <strain evidence="2">110S</strain>
    </source>
</reference>
<sequence length="72" mass="7731">MDGARTISARQAWGYLSGFDGLERDDMQAVLAVALPNPFRRPLADTAITVVNEGGLMPSVHTVACSLFDLHS</sequence>
<name>A0A0M8K919_9CHLR</name>
<reference evidence="1 2" key="1">
    <citation type="journal article" date="2015" name="Genome Announc.">
        <title>Draft Genome Sequence of a Heterotrophic Facultative Anaerobic Thermophilic Bacterium, Ardenticatena maritima Strain 110ST.</title>
        <authorList>
            <person name="Kawaichi S."/>
            <person name="Yoshida T."/>
            <person name="Sako Y."/>
            <person name="Nakamura R."/>
        </authorList>
    </citation>
    <scope>NUCLEOTIDE SEQUENCE [LARGE SCALE GENOMIC DNA]</scope>
    <source>
        <strain evidence="1 2">110S</strain>
    </source>
</reference>
<dbReference type="AlphaFoldDB" id="A0A0M8K919"/>
<protein>
    <submittedName>
        <fullName evidence="1">Uncharacterized protein</fullName>
    </submittedName>
</protein>
<comment type="caution">
    <text evidence="1">The sequence shown here is derived from an EMBL/GenBank/DDBJ whole genome shotgun (WGS) entry which is preliminary data.</text>
</comment>
<evidence type="ECO:0000313" key="2">
    <source>
        <dbReference type="Proteomes" id="UP000037784"/>
    </source>
</evidence>
<gene>
    <name evidence="1" type="ORF">ARMA_1391</name>
</gene>
<dbReference type="InParanoid" id="A0A0M8K919"/>
<dbReference type="EMBL" id="BBZA01000099">
    <property type="protein sequence ID" value="GAP62969.1"/>
    <property type="molecule type" value="Genomic_DNA"/>
</dbReference>
<evidence type="ECO:0000313" key="1">
    <source>
        <dbReference type="EMBL" id="GAP62969.1"/>
    </source>
</evidence>
<accession>A0A0M8K919</accession>
<proteinExistence type="predicted"/>
<keyword evidence="2" id="KW-1185">Reference proteome</keyword>